<proteinExistence type="predicted"/>
<comment type="caution">
    <text evidence="3">The sequence shown here is derived from an EMBL/GenBank/DDBJ whole genome shotgun (WGS) entry which is preliminary data.</text>
</comment>
<evidence type="ECO:0008006" key="5">
    <source>
        <dbReference type="Google" id="ProtNLM"/>
    </source>
</evidence>
<feature type="transmembrane region" description="Helical" evidence="1">
    <location>
        <begin position="114"/>
        <end position="137"/>
    </location>
</feature>
<feature type="transmembrane region" description="Helical" evidence="1">
    <location>
        <begin position="448"/>
        <end position="470"/>
    </location>
</feature>
<dbReference type="Proteomes" id="UP000633219">
    <property type="component" value="Unassembled WGS sequence"/>
</dbReference>
<feature type="transmembrane region" description="Helical" evidence="1">
    <location>
        <begin position="194"/>
        <end position="213"/>
    </location>
</feature>
<keyword evidence="2" id="KW-0732">Signal</keyword>
<evidence type="ECO:0000256" key="1">
    <source>
        <dbReference type="SAM" id="Phobius"/>
    </source>
</evidence>
<organism evidence="3 4">
    <name type="scientific">Rhizobium setariae</name>
    <dbReference type="NCBI Taxonomy" id="2801340"/>
    <lineage>
        <taxon>Bacteria</taxon>
        <taxon>Pseudomonadati</taxon>
        <taxon>Pseudomonadota</taxon>
        <taxon>Alphaproteobacteria</taxon>
        <taxon>Hyphomicrobiales</taxon>
        <taxon>Rhizobiaceae</taxon>
        <taxon>Rhizobium/Agrobacterium group</taxon>
        <taxon>Rhizobium</taxon>
    </lineage>
</organism>
<reference evidence="3" key="1">
    <citation type="submission" date="2021-01" db="EMBL/GenBank/DDBJ databases">
        <title>Rhizobium sp. strain KVB221 16S ribosomal RNA gene Genome sequencing and assembly.</title>
        <authorList>
            <person name="Kang M."/>
        </authorList>
    </citation>
    <scope>NUCLEOTIDE SEQUENCE</scope>
    <source>
        <strain evidence="3">KVB221</strain>
    </source>
</reference>
<keyword evidence="1" id="KW-1133">Transmembrane helix</keyword>
<feature type="transmembrane region" description="Helical" evidence="1">
    <location>
        <begin position="79"/>
        <end position="102"/>
    </location>
</feature>
<feature type="transmembrane region" description="Helical" evidence="1">
    <location>
        <begin position="314"/>
        <end position="339"/>
    </location>
</feature>
<sequence>MKPSGFFRAAVALSISFIPGSASAHGSEASIVLLLPTGYYLAGAALAVAASFLLLAFMPVHLSDKIAAARLPLGSVPNLAPWISSSLAFLFLTTLVASGLLGTRDPVGNPLPTMIWTIWWVCFTVLQSITGPLWPHLNPWTGPRFILRKLSGRPAGEGAALPLRPSIGYLIAIAQFSMFAWFELIDLAPSDPERLAMAVSGYWLVNLLGAMLCGEPFWMRYAEPFSIFFGLIGRLSPFDRKPIEGDRTQIALAWPGRGLIDTAGLPLIAVLFILLTLSTVAFDGFSRTFLWLSAIDINPLEFPGRSVVVTSGTLGLIGMFVAQSTLYLGSVALGCALAGSTGHWKAAAGRLIYSIVPISLAFQAAHYLTTVLIDGQNALIAISDPFSLGWNLFGTADDHTTTSFLNTLDGVTRIFNAETAIITAGHVVGIVMAHLIALRIFKTPKAAVLSQIPLAVMMVSYTAFGLWLLATPRI</sequence>
<accession>A0A937CQZ7</accession>
<feature type="transmembrane region" description="Helical" evidence="1">
    <location>
        <begin position="420"/>
        <end position="441"/>
    </location>
</feature>
<keyword evidence="1" id="KW-0812">Transmembrane</keyword>
<keyword evidence="4" id="KW-1185">Reference proteome</keyword>
<evidence type="ECO:0000313" key="3">
    <source>
        <dbReference type="EMBL" id="MBL0373687.1"/>
    </source>
</evidence>
<feature type="transmembrane region" description="Helical" evidence="1">
    <location>
        <begin position="351"/>
        <end position="369"/>
    </location>
</feature>
<feature type="transmembrane region" description="Helical" evidence="1">
    <location>
        <begin position="263"/>
        <end position="282"/>
    </location>
</feature>
<dbReference type="AlphaFoldDB" id="A0A937CQZ7"/>
<feature type="transmembrane region" description="Helical" evidence="1">
    <location>
        <begin position="158"/>
        <end position="182"/>
    </location>
</feature>
<evidence type="ECO:0000313" key="4">
    <source>
        <dbReference type="Proteomes" id="UP000633219"/>
    </source>
</evidence>
<feature type="signal peptide" evidence="2">
    <location>
        <begin position="1"/>
        <end position="24"/>
    </location>
</feature>
<evidence type="ECO:0000256" key="2">
    <source>
        <dbReference type="SAM" id="SignalP"/>
    </source>
</evidence>
<gene>
    <name evidence="3" type="ORF">JJB09_16810</name>
</gene>
<dbReference type="EMBL" id="JAEQNC010000009">
    <property type="protein sequence ID" value="MBL0373687.1"/>
    <property type="molecule type" value="Genomic_DNA"/>
</dbReference>
<feature type="transmembrane region" description="Helical" evidence="1">
    <location>
        <begin position="39"/>
        <end position="58"/>
    </location>
</feature>
<feature type="chain" id="PRO_5037598725" description="Fenitrothion hydrolase" evidence="2">
    <location>
        <begin position="25"/>
        <end position="474"/>
    </location>
</feature>
<dbReference type="RefSeq" id="WP_201660600.1">
    <property type="nucleotide sequence ID" value="NZ_JAEQNC010000009.1"/>
</dbReference>
<protein>
    <recommendedName>
        <fullName evidence="5">Fenitrothion hydrolase</fullName>
    </recommendedName>
</protein>
<keyword evidence="1" id="KW-0472">Membrane</keyword>
<name>A0A937CQZ7_9HYPH</name>